<sequence>GLCTAQSSGTYCAGNAEVVEVVETAPATPPQAPKLPAPSDEDNLRTPNNKVPAPTCRRYFTPKADGKLKCSPEALKLWGTPEGSQQIKQMLREHGTFEAMEVQLKKVHQKKKSQTRGGGWYTEHYLKTEKHFTKSMIQKAWQWAEAHGRKRKNEIHGEEEIQIVVDDTFDLMDTEIEEKERSGSLICQDDEGTLLDSEIPDIRGGALAVLPDPSDGKNKTPAGVGNTSSVMSFKLTFPTVTATTTPLQVLPQFVEVLGKKVDKVQAELDRCHVKFCMPCILIVL</sequence>
<feature type="non-terminal residue" evidence="2">
    <location>
        <position position="1"/>
    </location>
</feature>
<comment type="caution">
    <text evidence="2">The sequence shown here is derived from an EMBL/GenBank/DDBJ whole genome shotgun (WGS) entry which is preliminary data.</text>
</comment>
<accession>A0ABP0RPD2</accession>
<dbReference type="EMBL" id="CAXAMM010041808">
    <property type="protein sequence ID" value="CAK9101365.1"/>
    <property type="molecule type" value="Genomic_DNA"/>
</dbReference>
<protein>
    <submittedName>
        <fullName evidence="2">Uncharacterized protein</fullName>
    </submittedName>
</protein>
<gene>
    <name evidence="2" type="ORF">SCF082_LOCUS47404</name>
</gene>
<feature type="compositionally biased region" description="Pro residues" evidence="1">
    <location>
        <begin position="27"/>
        <end position="36"/>
    </location>
</feature>
<feature type="region of interest" description="Disordered" evidence="1">
    <location>
        <begin position="26"/>
        <end position="55"/>
    </location>
</feature>
<evidence type="ECO:0000256" key="1">
    <source>
        <dbReference type="SAM" id="MobiDB-lite"/>
    </source>
</evidence>
<dbReference type="Proteomes" id="UP001642464">
    <property type="component" value="Unassembled WGS sequence"/>
</dbReference>
<reference evidence="2 3" key="1">
    <citation type="submission" date="2024-02" db="EMBL/GenBank/DDBJ databases">
        <authorList>
            <person name="Chen Y."/>
            <person name="Shah S."/>
            <person name="Dougan E. K."/>
            <person name="Thang M."/>
            <person name="Chan C."/>
        </authorList>
    </citation>
    <scope>NUCLEOTIDE SEQUENCE [LARGE SCALE GENOMIC DNA]</scope>
</reference>
<proteinExistence type="predicted"/>
<evidence type="ECO:0000313" key="2">
    <source>
        <dbReference type="EMBL" id="CAK9101365.1"/>
    </source>
</evidence>
<name>A0ABP0RPD2_9DINO</name>
<keyword evidence="3" id="KW-1185">Reference proteome</keyword>
<organism evidence="2 3">
    <name type="scientific">Durusdinium trenchii</name>
    <dbReference type="NCBI Taxonomy" id="1381693"/>
    <lineage>
        <taxon>Eukaryota</taxon>
        <taxon>Sar</taxon>
        <taxon>Alveolata</taxon>
        <taxon>Dinophyceae</taxon>
        <taxon>Suessiales</taxon>
        <taxon>Symbiodiniaceae</taxon>
        <taxon>Durusdinium</taxon>
    </lineage>
</organism>
<evidence type="ECO:0000313" key="3">
    <source>
        <dbReference type="Proteomes" id="UP001642464"/>
    </source>
</evidence>